<dbReference type="RefSeq" id="WP_328984129.1">
    <property type="nucleotide sequence ID" value="NZ_CP121472.1"/>
</dbReference>
<dbReference type="Gene3D" id="3.90.50.10">
    <property type="entry name" value="Photosynthetic Reaction Center, subunit H, domain 2"/>
    <property type="match status" value="2"/>
</dbReference>
<gene>
    <name evidence="2" type="ORF">Thiowin_03434</name>
</gene>
<name>A0ABZ0SCL6_9GAMM</name>
<evidence type="ECO:0000256" key="1">
    <source>
        <dbReference type="SAM" id="MobiDB-lite"/>
    </source>
</evidence>
<dbReference type="InterPro" id="IPR014747">
    <property type="entry name" value="Bac_photo_RC_H_C"/>
</dbReference>
<dbReference type="EMBL" id="CP121472">
    <property type="protein sequence ID" value="WPL18363.1"/>
    <property type="molecule type" value="Genomic_DNA"/>
</dbReference>
<accession>A0ABZ0SCL6</accession>
<proteinExistence type="predicted"/>
<protein>
    <submittedName>
        <fullName evidence="2">PRC-barrel domain protein</fullName>
    </submittedName>
</protein>
<reference evidence="2 3" key="1">
    <citation type="journal article" date="2023" name="Microorganisms">
        <title>Thiorhodovibrio frisius and Trv. litoralis spp. nov., Two Novel Members from a Clade of Fastidious Purple Sulfur Bacteria That Exhibit Unique Red-Shifted Light-Harvesting Capabilities.</title>
        <authorList>
            <person name="Methner A."/>
            <person name="Kuzyk S.B."/>
            <person name="Petersen J."/>
            <person name="Bauer S."/>
            <person name="Brinkmann H."/>
            <person name="Sichau K."/>
            <person name="Wanner G."/>
            <person name="Wolf J."/>
            <person name="Neumann-Schaal M."/>
            <person name="Henke P."/>
            <person name="Tank M."/>
            <person name="Sproer C."/>
            <person name="Bunk B."/>
            <person name="Overmann J."/>
        </authorList>
    </citation>
    <scope>NUCLEOTIDE SEQUENCE [LARGE SCALE GENOMIC DNA]</scope>
    <source>
        <strain evidence="2 3">DSM 6702</strain>
    </source>
</reference>
<feature type="region of interest" description="Disordered" evidence="1">
    <location>
        <begin position="142"/>
        <end position="161"/>
    </location>
</feature>
<organism evidence="2 3">
    <name type="scientific">Thiorhodovibrio winogradskyi</name>
    <dbReference type="NCBI Taxonomy" id="77007"/>
    <lineage>
        <taxon>Bacteria</taxon>
        <taxon>Pseudomonadati</taxon>
        <taxon>Pseudomonadota</taxon>
        <taxon>Gammaproteobacteria</taxon>
        <taxon>Chromatiales</taxon>
        <taxon>Chromatiaceae</taxon>
        <taxon>Thiorhodovibrio</taxon>
    </lineage>
</organism>
<evidence type="ECO:0000313" key="2">
    <source>
        <dbReference type="EMBL" id="WPL18363.1"/>
    </source>
</evidence>
<sequence>MLRSLSEPKGYRLEARDGEIGRCKDFLFDDERWTLRYMVADTGGWLSGRKVLISPAQIEDLDWQLEHIAVKLTREQIEQSPPLETDAPVSRRYEQAYNSFHALPDYWLGSGLWGDFPLPSGLTGTQAARLEPLAYEAALGEADAESGANSDTSPGGIAENEDVHLRSVREVTGYDLVAVGAERDSDGGNGSEKIGRIVDFIVEDSSWALHALVVDSSRLPLSKKILLPVDAVIDIDWVSRQVNADVPPDIIDKAPPFDPNEPINARLEVVRYDAVGRPYRAQ</sequence>
<keyword evidence="3" id="KW-1185">Reference proteome</keyword>
<dbReference type="InterPro" id="IPR011033">
    <property type="entry name" value="PRC_barrel-like_sf"/>
</dbReference>
<dbReference type="SUPFAM" id="SSF50346">
    <property type="entry name" value="PRC-barrel domain"/>
    <property type="match status" value="2"/>
</dbReference>
<dbReference type="Proteomes" id="UP001432180">
    <property type="component" value="Chromosome"/>
</dbReference>
<evidence type="ECO:0000313" key="3">
    <source>
        <dbReference type="Proteomes" id="UP001432180"/>
    </source>
</evidence>